<organism evidence="3 5">
    <name type="scientific">Venturia inaequalis</name>
    <name type="common">Apple scab fungus</name>
    <dbReference type="NCBI Taxonomy" id="5025"/>
    <lineage>
        <taxon>Eukaryota</taxon>
        <taxon>Fungi</taxon>
        <taxon>Dikarya</taxon>
        <taxon>Ascomycota</taxon>
        <taxon>Pezizomycotina</taxon>
        <taxon>Dothideomycetes</taxon>
        <taxon>Pleosporomycetidae</taxon>
        <taxon>Venturiales</taxon>
        <taxon>Venturiaceae</taxon>
        <taxon>Venturia</taxon>
    </lineage>
</organism>
<evidence type="ECO:0000313" key="6">
    <source>
        <dbReference type="Proteomes" id="UP000490939"/>
    </source>
</evidence>
<dbReference type="EMBL" id="WNWQ01000842">
    <property type="protein sequence ID" value="KAE9963433.1"/>
    <property type="molecule type" value="Genomic_DNA"/>
</dbReference>
<dbReference type="PROSITE" id="PS50011">
    <property type="entry name" value="PROTEIN_KINASE_DOM"/>
    <property type="match status" value="1"/>
</dbReference>
<dbReference type="Proteomes" id="UP000433883">
    <property type="component" value="Unassembled WGS sequence"/>
</dbReference>
<evidence type="ECO:0000313" key="3">
    <source>
        <dbReference type="EMBL" id="KAE9963433.1"/>
    </source>
</evidence>
<dbReference type="Proteomes" id="UP000490939">
    <property type="component" value="Unassembled WGS sequence"/>
</dbReference>
<dbReference type="Pfam" id="PF00069">
    <property type="entry name" value="Pkinase"/>
    <property type="match status" value="1"/>
</dbReference>
<dbReference type="SUPFAM" id="SSF56112">
    <property type="entry name" value="Protein kinase-like (PK-like)"/>
    <property type="match status" value="1"/>
</dbReference>
<protein>
    <recommendedName>
        <fullName evidence="2">Protein kinase domain-containing protein</fullName>
    </recommendedName>
</protein>
<keyword evidence="1" id="KW-0812">Transmembrane</keyword>
<proteinExistence type="predicted"/>
<dbReference type="AlphaFoldDB" id="A0A8H3U594"/>
<dbReference type="GO" id="GO:0004672">
    <property type="term" value="F:protein kinase activity"/>
    <property type="evidence" value="ECO:0007669"/>
    <property type="project" value="InterPro"/>
</dbReference>
<accession>A0A8H3U594</accession>
<gene>
    <name evidence="3" type="ORF">BLS_009310</name>
    <name evidence="4" type="ORF">EG327_009579</name>
</gene>
<comment type="caution">
    <text evidence="3">The sequence shown here is derived from an EMBL/GenBank/DDBJ whole genome shotgun (WGS) entry which is preliminary data.</text>
</comment>
<keyword evidence="1" id="KW-0472">Membrane</keyword>
<evidence type="ECO:0000259" key="2">
    <source>
        <dbReference type="PROSITE" id="PS50011"/>
    </source>
</evidence>
<dbReference type="InterPro" id="IPR000719">
    <property type="entry name" value="Prot_kinase_dom"/>
</dbReference>
<evidence type="ECO:0000256" key="1">
    <source>
        <dbReference type="SAM" id="Phobius"/>
    </source>
</evidence>
<feature type="transmembrane region" description="Helical" evidence="1">
    <location>
        <begin position="12"/>
        <end position="32"/>
    </location>
</feature>
<dbReference type="Gene3D" id="1.10.510.10">
    <property type="entry name" value="Transferase(Phosphotransferase) domain 1"/>
    <property type="match status" value="1"/>
</dbReference>
<dbReference type="GO" id="GO:0005524">
    <property type="term" value="F:ATP binding"/>
    <property type="evidence" value="ECO:0007669"/>
    <property type="project" value="InterPro"/>
</dbReference>
<evidence type="ECO:0000313" key="5">
    <source>
        <dbReference type="Proteomes" id="UP000433883"/>
    </source>
</evidence>
<name>A0A8H3U594_VENIN</name>
<dbReference type="InterPro" id="IPR011009">
    <property type="entry name" value="Kinase-like_dom_sf"/>
</dbReference>
<evidence type="ECO:0000313" key="4">
    <source>
        <dbReference type="EMBL" id="KAE9972174.1"/>
    </source>
</evidence>
<sequence>MPSSSRHCGVQSDIWSFGALVISLFFGNYHIFSPRVSVDDPEYDRIVLERIHMFFGPFPLTYKSLADSKTLNYLAEIMNNVPQRKPFGMIKDKEFEPEDKTFLLEIMKLDPRDRPTAKELLLHKWFGGNGENWR</sequence>
<keyword evidence="1" id="KW-1133">Transmembrane helix</keyword>
<feature type="domain" description="Protein kinase" evidence="2">
    <location>
        <begin position="1"/>
        <end position="126"/>
    </location>
</feature>
<reference evidence="3 5" key="1">
    <citation type="submission" date="2019-11" db="EMBL/GenBank/DDBJ databases">
        <title>Venturia inaequalis Genome Resource.</title>
        <authorList>
            <person name="Lichtner F.J."/>
        </authorList>
    </citation>
    <scope>NUCLEOTIDE SEQUENCE [LARGE SCALE GENOMIC DNA]</scope>
    <source>
        <strain evidence="3">Bline_iso_100314</strain>
        <strain evidence="4 6">DMI_063113</strain>
    </source>
</reference>
<keyword evidence="6" id="KW-1185">Reference proteome</keyword>
<dbReference type="EMBL" id="WNWR01000643">
    <property type="protein sequence ID" value="KAE9972174.1"/>
    <property type="molecule type" value="Genomic_DNA"/>
</dbReference>